<dbReference type="OrthoDB" id="9802186at2"/>
<dbReference type="PROSITE" id="PS00622">
    <property type="entry name" value="HTH_LUXR_1"/>
    <property type="match status" value="1"/>
</dbReference>
<dbReference type="Proteomes" id="UP000197535">
    <property type="component" value="Unassembled WGS sequence"/>
</dbReference>
<reference evidence="7 8" key="1">
    <citation type="submission" date="2016-02" db="EMBL/GenBank/DDBJ databases">
        <authorList>
            <person name="Wen L."/>
            <person name="He K."/>
            <person name="Yang H."/>
        </authorList>
    </citation>
    <scope>NUCLEOTIDE SEQUENCE [LARGE SCALE GENOMIC DNA]</scope>
    <source>
        <strain evidence="7 8">TSA40</strain>
    </source>
</reference>
<keyword evidence="4" id="KW-0597">Phosphoprotein</keyword>
<feature type="modified residue" description="4-aspartylphosphate" evidence="4">
    <location>
        <position position="58"/>
    </location>
</feature>
<protein>
    <submittedName>
        <fullName evidence="7">LuxR family transcriptional regulator</fullName>
    </submittedName>
</protein>
<dbReference type="SUPFAM" id="SSF46894">
    <property type="entry name" value="C-terminal effector domain of the bipartite response regulators"/>
    <property type="match status" value="1"/>
</dbReference>
<dbReference type="InterPro" id="IPR036388">
    <property type="entry name" value="WH-like_DNA-bd_sf"/>
</dbReference>
<dbReference type="Pfam" id="PF00072">
    <property type="entry name" value="Response_reg"/>
    <property type="match status" value="1"/>
</dbReference>
<feature type="domain" description="Response regulatory" evidence="6">
    <location>
        <begin position="9"/>
        <end position="123"/>
    </location>
</feature>
<dbReference type="PRINTS" id="PR00038">
    <property type="entry name" value="HTHLUXR"/>
</dbReference>
<evidence type="ECO:0000259" key="5">
    <source>
        <dbReference type="PROSITE" id="PS50043"/>
    </source>
</evidence>
<gene>
    <name evidence="7" type="ORF">AYR66_19045</name>
</gene>
<keyword evidence="1" id="KW-0805">Transcription regulation</keyword>
<evidence type="ECO:0000256" key="1">
    <source>
        <dbReference type="ARBA" id="ARBA00023015"/>
    </source>
</evidence>
<dbReference type="Gene3D" id="3.40.50.2300">
    <property type="match status" value="1"/>
</dbReference>
<dbReference type="EMBL" id="LSTO01000001">
    <property type="protein sequence ID" value="OWW21256.1"/>
    <property type="molecule type" value="Genomic_DNA"/>
</dbReference>
<evidence type="ECO:0000259" key="6">
    <source>
        <dbReference type="PROSITE" id="PS50110"/>
    </source>
</evidence>
<dbReference type="Pfam" id="PF00196">
    <property type="entry name" value="GerE"/>
    <property type="match status" value="1"/>
</dbReference>
<dbReference type="GO" id="GO:0000160">
    <property type="term" value="P:phosphorelay signal transduction system"/>
    <property type="evidence" value="ECO:0007669"/>
    <property type="project" value="InterPro"/>
</dbReference>
<proteinExistence type="predicted"/>
<dbReference type="SMART" id="SM00448">
    <property type="entry name" value="REC"/>
    <property type="match status" value="1"/>
</dbReference>
<evidence type="ECO:0000256" key="4">
    <source>
        <dbReference type="PROSITE-ProRule" id="PRU00169"/>
    </source>
</evidence>
<evidence type="ECO:0000256" key="2">
    <source>
        <dbReference type="ARBA" id="ARBA00023125"/>
    </source>
</evidence>
<sequence>MNGHPLSPVIYLLDDDAAVRQSLSLLLSTVGMQVKAYADPETFLREFNPDWPGAILLDVRMPGIGGMTVLDRLAAMYVTQPIIILTGHGTIDLCRRAFKAGAAEFLEKPVDDELLIDTLQDCLKTYLLHSGRMLAERQARERFERLSEREREVLGMIVAGMTNREIARALGLSPRTVEFHRARVAEKLETTTLAEMIRHYALLVETEPV</sequence>
<dbReference type="AlphaFoldDB" id="A0A254TF32"/>
<dbReference type="GO" id="GO:0006355">
    <property type="term" value="P:regulation of DNA-templated transcription"/>
    <property type="evidence" value="ECO:0007669"/>
    <property type="project" value="InterPro"/>
</dbReference>
<feature type="domain" description="HTH luxR-type" evidence="5">
    <location>
        <begin position="139"/>
        <end position="204"/>
    </location>
</feature>
<dbReference type="RefSeq" id="WP_088708113.1">
    <property type="nucleotide sequence ID" value="NZ_LSTO01000001.1"/>
</dbReference>
<dbReference type="InterPro" id="IPR011006">
    <property type="entry name" value="CheY-like_superfamily"/>
</dbReference>
<comment type="caution">
    <text evidence="7">The sequence shown here is derived from an EMBL/GenBank/DDBJ whole genome shotgun (WGS) entry which is preliminary data.</text>
</comment>
<dbReference type="InterPro" id="IPR000792">
    <property type="entry name" value="Tscrpt_reg_LuxR_C"/>
</dbReference>
<keyword evidence="8" id="KW-1185">Reference proteome</keyword>
<dbReference type="InterPro" id="IPR001789">
    <property type="entry name" value="Sig_transdc_resp-reg_receiver"/>
</dbReference>
<evidence type="ECO:0000313" key="8">
    <source>
        <dbReference type="Proteomes" id="UP000197535"/>
    </source>
</evidence>
<name>A0A254TF32_9BURK</name>
<dbReference type="InterPro" id="IPR016032">
    <property type="entry name" value="Sig_transdc_resp-reg_C-effctor"/>
</dbReference>
<dbReference type="PROSITE" id="PS50043">
    <property type="entry name" value="HTH_LUXR_2"/>
    <property type="match status" value="1"/>
</dbReference>
<dbReference type="PANTHER" id="PTHR44688:SF16">
    <property type="entry name" value="DNA-BINDING TRANSCRIPTIONAL ACTIVATOR DEVR_DOSR"/>
    <property type="match status" value="1"/>
</dbReference>
<keyword evidence="2" id="KW-0238">DNA-binding</keyword>
<dbReference type="PROSITE" id="PS50110">
    <property type="entry name" value="RESPONSE_REGULATORY"/>
    <property type="match status" value="1"/>
</dbReference>
<dbReference type="PANTHER" id="PTHR44688">
    <property type="entry name" value="DNA-BINDING TRANSCRIPTIONAL ACTIVATOR DEVR_DOSR"/>
    <property type="match status" value="1"/>
</dbReference>
<dbReference type="GO" id="GO:0003677">
    <property type="term" value="F:DNA binding"/>
    <property type="evidence" value="ECO:0007669"/>
    <property type="project" value="UniProtKB-KW"/>
</dbReference>
<evidence type="ECO:0000256" key="3">
    <source>
        <dbReference type="ARBA" id="ARBA00023163"/>
    </source>
</evidence>
<dbReference type="Gene3D" id="1.10.10.10">
    <property type="entry name" value="Winged helix-like DNA-binding domain superfamily/Winged helix DNA-binding domain"/>
    <property type="match status" value="1"/>
</dbReference>
<organism evidence="7 8">
    <name type="scientific">Noviherbaspirillum denitrificans</name>
    <dbReference type="NCBI Taxonomy" id="1968433"/>
    <lineage>
        <taxon>Bacteria</taxon>
        <taxon>Pseudomonadati</taxon>
        <taxon>Pseudomonadota</taxon>
        <taxon>Betaproteobacteria</taxon>
        <taxon>Burkholderiales</taxon>
        <taxon>Oxalobacteraceae</taxon>
        <taxon>Noviherbaspirillum</taxon>
    </lineage>
</organism>
<accession>A0A254TF32</accession>
<keyword evidence="3" id="KW-0804">Transcription</keyword>
<dbReference type="CDD" id="cd06170">
    <property type="entry name" value="LuxR_C_like"/>
    <property type="match status" value="1"/>
</dbReference>
<dbReference type="SMART" id="SM00421">
    <property type="entry name" value="HTH_LUXR"/>
    <property type="match status" value="1"/>
</dbReference>
<evidence type="ECO:0000313" key="7">
    <source>
        <dbReference type="EMBL" id="OWW21256.1"/>
    </source>
</evidence>
<dbReference type="SUPFAM" id="SSF52172">
    <property type="entry name" value="CheY-like"/>
    <property type="match status" value="1"/>
</dbReference>